<name>A0A4Y1Z6P2_9BACL</name>
<dbReference type="AlphaFoldDB" id="A0A4Y1Z6P2"/>
<dbReference type="Proteomes" id="UP000319716">
    <property type="component" value="Unassembled WGS sequence"/>
</dbReference>
<dbReference type="Gene3D" id="3.10.580.10">
    <property type="entry name" value="CBS-domain"/>
    <property type="match status" value="1"/>
</dbReference>
<dbReference type="SMART" id="SM00116">
    <property type="entry name" value="CBS"/>
    <property type="match status" value="2"/>
</dbReference>
<sequence length="163" mass="18465">MGFYYKGAAAMLVEQLMLKHVVTIAETDSVKAFIKLMIDHKIGGAPVVNDDHQLVGYISDGDVLRKIVPKQKTIYDLYSLIEAIHVEMSQDKLKDLLDLPVNVVMKKRNVQTVRGEQDIDAVLRILSRHHIKQIPVVDDERHVIGLVSRSQMIRHIGGQLIHQ</sequence>
<dbReference type="PANTHER" id="PTHR43080:SF2">
    <property type="entry name" value="CBS DOMAIN-CONTAINING PROTEIN"/>
    <property type="match status" value="1"/>
</dbReference>
<comment type="caution">
    <text evidence="4">The sequence shown here is derived from an EMBL/GenBank/DDBJ whole genome shotgun (WGS) entry which is preliminary data.</text>
</comment>
<accession>A0A4Y1Z6P2</accession>
<dbReference type="EMBL" id="BEXB01000001">
    <property type="protein sequence ID" value="GAY74649.1"/>
    <property type="molecule type" value="Genomic_DNA"/>
</dbReference>
<dbReference type="PROSITE" id="PS51371">
    <property type="entry name" value="CBS"/>
    <property type="match status" value="2"/>
</dbReference>
<keyword evidence="1 2" id="KW-0129">CBS domain</keyword>
<dbReference type="InterPro" id="IPR046342">
    <property type="entry name" value="CBS_dom_sf"/>
</dbReference>
<dbReference type="Pfam" id="PF00571">
    <property type="entry name" value="CBS"/>
    <property type="match status" value="2"/>
</dbReference>
<evidence type="ECO:0000259" key="3">
    <source>
        <dbReference type="PROSITE" id="PS51371"/>
    </source>
</evidence>
<proteinExistence type="predicted"/>
<dbReference type="InterPro" id="IPR000644">
    <property type="entry name" value="CBS_dom"/>
</dbReference>
<dbReference type="InterPro" id="IPR051257">
    <property type="entry name" value="Diverse_CBS-Domain"/>
</dbReference>
<feature type="domain" description="CBS" evidence="3">
    <location>
        <begin position="105"/>
        <end position="163"/>
    </location>
</feature>
<organism evidence="4 5">
    <name type="scientific">Sporolactobacillus inulinus</name>
    <dbReference type="NCBI Taxonomy" id="2078"/>
    <lineage>
        <taxon>Bacteria</taxon>
        <taxon>Bacillati</taxon>
        <taxon>Bacillota</taxon>
        <taxon>Bacilli</taxon>
        <taxon>Bacillales</taxon>
        <taxon>Sporolactobacillaceae</taxon>
        <taxon>Sporolactobacillus</taxon>
    </lineage>
</organism>
<dbReference type="PANTHER" id="PTHR43080">
    <property type="entry name" value="CBS DOMAIN-CONTAINING PROTEIN CBSX3, MITOCHONDRIAL"/>
    <property type="match status" value="1"/>
</dbReference>
<reference evidence="4 5" key="1">
    <citation type="submission" date="2017-11" db="EMBL/GenBank/DDBJ databases">
        <title>Draft Genome Sequence of Sporolactobacillus inulinus NBRC 111894 Isolated from Koso, a Japanese Sugar-Vegetable Fermented Beverage.</title>
        <authorList>
            <person name="Chiou T.Y."/>
            <person name="Oshima K."/>
            <person name="Suda W."/>
            <person name="Hattori M."/>
            <person name="Takahashi T."/>
        </authorList>
    </citation>
    <scope>NUCLEOTIDE SEQUENCE [LARGE SCALE GENOMIC DNA]</scope>
    <source>
        <strain evidence="4 5">NBRC111894</strain>
    </source>
</reference>
<evidence type="ECO:0000256" key="2">
    <source>
        <dbReference type="PROSITE-ProRule" id="PRU00703"/>
    </source>
</evidence>
<evidence type="ECO:0000313" key="5">
    <source>
        <dbReference type="Proteomes" id="UP000319716"/>
    </source>
</evidence>
<feature type="domain" description="CBS" evidence="3">
    <location>
        <begin position="17"/>
        <end position="74"/>
    </location>
</feature>
<gene>
    <name evidence="4" type="ORF">NBRC111894_203</name>
</gene>
<evidence type="ECO:0000313" key="4">
    <source>
        <dbReference type="EMBL" id="GAY74649.1"/>
    </source>
</evidence>
<evidence type="ECO:0000256" key="1">
    <source>
        <dbReference type="ARBA" id="ARBA00023122"/>
    </source>
</evidence>
<protein>
    <submittedName>
        <fullName evidence="4">CBS domain protein</fullName>
    </submittedName>
</protein>
<dbReference type="SUPFAM" id="SSF54631">
    <property type="entry name" value="CBS-domain pair"/>
    <property type="match status" value="1"/>
</dbReference>